<name>A0A0D5C4A8_9ARCH</name>
<proteinExistence type="predicted"/>
<reference evidence="7" key="1">
    <citation type="submission" date="2015-03" db="EMBL/GenBank/DDBJ databases">
        <title>Characterization of two novel Thaumarchaeota isolated from the Northern Adriatic Sea.</title>
        <authorList>
            <person name="Bayer B."/>
            <person name="Vojvoda J."/>
            <person name="Offre P."/>
            <person name="Srivastava A."/>
            <person name="Elisabeth N."/>
            <person name="Garcia J.A.L."/>
            <person name="Schleper C."/>
            <person name="Herndl G.J."/>
        </authorList>
    </citation>
    <scope>NUCLEOTIDE SEQUENCE [LARGE SCALE GENOMIC DNA]</scope>
    <source>
        <strain evidence="7">NF5</strain>
    </source>
</reference>
<feature type="transmembrane region" description="Helical" evidence="5">
    <location>
        <begin position="12"/>
        <end position="29"/>
    </location>
</feature>
<keyword evidence="7" id="KW-1185">Reference proteome</keyword>
<dbReference type="InterPro" id="IPR027359">
    <property type="entry name" value="Volt_channel_dom_sf"/>
</dbReference>
<evidence type="ECO:0008006" key="8">
    <source>
        <dbReference type="Google" id="ProtNLM"/>
    </source>
</evidence>
<dbReference type="Gene3D" id="1.20.120.350">
    <property type="entry name" value="Voltage-gated potassium channels. Chain C"/>
    <property type="match status" value="1"/>
</dbReference>
<evidence type="ECO:0000313" key="7">
    <source>
        <dbReference type="Proteomes" id="UP000032408"/>
    </source>
</evidence>
<dbReference type="KEGG" id="nin:NADRNF5_1863"/>
<gene>
    <name evidence="6" type="ORF">NADRNF5_1863</name>
</gene>
<evidence type="ECO:0000256" key="4">
    <source>
        <dbReference type="ARBA" id="ARBA00023136"/>
    </source>
</evidence>
<dbReference type="RefSeq" id="WP_048117615.1">
    <property type="nucleotide sequence ID" value="NZ_CP011070.1"/>
</dbReference>
<dbReference type="STRING" id="1580092.NADRNF5_1863"/>
<dbReference type="EMBL" id="CP011070">
    <property type="protein sequence ID" value="AJW71541.1"/>
    <property type="molecule type" value="Genomic_DNA"/>
</dbReference>
<keyword evidence="2 5" id="KW-0812">Transmembrane</keyword>
<dbReference type="Proteomes" id="UP000032408">
    <property type="component" value="Chromosome"/>
</dbReference>
<keyword evidence="3 5" id="KW-1133">Transmembrane helix</keyword>
<dbReference type="GeneID" id="24821027"/>
<keyword evidence="4 5" id="KW-0472">Membrane</keyword>
<evidence type="ECO:0000256" key="2">
    <source>
        <dbReference type="ARBA" id="ARBA00022692"/>
    </source>
</evidence>
<sequence length="131" mass="15161">MNLIFSSSFKKGLSYATFTLMVVYVFGLVNIEYSSLGISEPLFEITKEIVVFFDVIFWIIVSLLTVELFIAYLKVRDAKTFVKKYWLEILLLVFMPVFAGFKILKLSLKVLKQLKVGKSVFKIIQKLKKSK</sequence>
<dbReference type="HOGENOM" id="CLU_1880970_0_0_2"/>
<feature type="transmembrane region" description="Helical" evidence="5">
    <location>
        <begin position="85"/>
        <end position="104"/>
    </location>
</feature>
<evidence type="ECO:0000256" key="5">
    <source>
        <dbReference type="SAM" id="Phobius"/>
    </source>
</evidence>
<comment type="subcellular location">
    <subcellularLocation>
        <location evidence="1">Membrane</location>
        <topology evidence="1">Multi-pass membrane protein</topology>
    </subcellularLocation>
</comment>
<evidence type="ECO:0000256" key="1">
    <source>
        <dbReference type="ARBA" id="ARBA00004141"/>
    </source>
</evidence>
<feature type="transmembrane region" description="Helical" evidence="5">
    <location>
        <begin position="49"/>
        <end position="73"/>
    </location>
</feature>
<reference evidence="6 7" key="2">
    <citation type="journal article" date="2016" name="ISME J.">
        <title>Physiological and genomic characterization of two novel marine thaumarchaeal strains indicates niche differentiation.</title>
        <authorList>
            <person name="Bayer B."/>
            <person name="Vojvoda J."/>
            <person name="Offre P."/>
            <person name="Alves R.J."/>
            <person name="Elisabeth N.H."/>
            <person name="Garcia J.A."/>
            <person name="Volland J.M."/>
            <person name="Srivastava A."/>
            <person name="Schleper C."/>
            <person name="Herndl G.J."/>
        </authorList>
    </citation>
    <scope>NUCLEOTIDE SEQUENCE [LARGE SCALE GENOMIC DNA]</scope>
    <source>
        <strain evidence="6 7">NF5</strain>
    </source>
</reference>
<evidence type="ECO:0000313" key="6">
    <source>
        <dbReference type="EMBL" id="AJW71541.1"/>
    </source>
</evidence>
<dbReference type="GO" id="GO:0016020">
    <property type="term" value="C:membrane"/>
    <property type="evidence" value="ECO:0007669"/>
    <property type="project" value="UniProtKB-SubCell"/>
</dbReference>
<evidence type="ECO:0000256" key="3">
    <source>
        <dbReference type="ARBA" id="ARBA00022989"/>
    </source>
</evidence>
<organism evidence="6 7">
    <name type="scientific">Nitrosopumilus adriaticus</name>
    <dbReference type="NCBI Taxonomy" id="1580092"/>
    <lineage>
        <taxon>Archaea</taxon>
        <taxon>Nitrososphaerota</taxon>
        <taxon>Nitrososphaeria</taxon>
        <taxon>Nitrosopumilales</taxon>
        <taxon>Nitrosopumilaceae</taxon>
        <taxon>Nitrosopumilus</taxon>
    </lineage>
</organism>
<dbReference type="AlphaFoldDB" id="A0A0D5C4A8"/>
<accession>A0A0D5C4A8</accession>
<protein>
    <recommendedName>
        <fullName evidence="8">Ion transport domain-containing protein</fullName>
    </recommendedName>
</protein>